<dbReference type="AlphaFoldDB" id="A0AA38FRN4"/>
<feature type="compositionally biased region" description="Low complexity" evidence="1">
    <location>
        <begin position="716"/>
        <end position="729"/>
    </location>
</feature>
<keyword evidence="3" id="KW-1185">Reference proteome</keyword>
<comment type="caution">
    <text evidence="2">The sequence shown here is derived from an EMBL/GenBank/DDBJ whole genome shotgun (WGS) entry which is preliminary data.</text>
</comment>
<feature type="compositionally biased region" description="Basic and acidic residues" evidence="1">
    <location>
        <begin position="284"/>
        <end position="299"/>
    </location>
</feature>
<reference evidence="2 3" key="1">
    <citation type="journal article" date="2021" name="Nat. Plants">
        <title>The Taxus genome provides insights into paclitaxel biosynthesis.</title>
        <authorList>
            <person name="Xiong X."/>
            <person name="Gou J."/>
            <person name="Liao Q."/>
            <person name="Li Y."/>
            <person name="Zhou Q."/>
            <person name="Bi G."/>
            <person name="Li C."/>
            <person name="Du R."/>
            <person name="Wang X."/>
            <person name="Sun T."/>
            <person name="Guo L."/>
            <person name="Liang H."/>
            <person name="Lu P."/>
            <person name="Wu Y."/>
            <person name="Zhang Z."/>
            <person name="Ro D.K."/>
            <person name="Shang Y."/>
            <person name="Huang S."/>
            <person name="Yan J."/>
        </authorList>
    </citation>
    <scope>NUCLEOTIDE SEQUENCE [LARGE SCALE GENOMIC DNA]</scope>
    <source>
        <strain evidence="2">Ta-2019</strain>
    </source>
</reference>
<feature type="non-terminal residue" evidence="2">
    <location>
        <position position="1"/>
    </location>
</feature>
<evidence type="ECO:0000313" key="2">
    <source>
        <dbReference type="EMBL" id="KAH9309011.1"/>
    </source>
</evidence>
<accession>A0AA38FRN4</accession>
<evidence type="ECO:0000256" key="1">
    <source>
        <dbReference type="SAM" id="MobiDB-lite"/>
    </source>
</evidence>
<dbReference type="OMA" id="FEYKQAG"/>
<gene>
    <name evidence="2" type="ORF">KI387_036922</name>
</gene>
<dbReference type="PANTHER" id="PTHR33671:SF2">
    <property type="entry name" value="N-METHYLTRANSFERASE, PUTATIVE (DUF688)-RELATED"/>
    <property type="match status" value="1"/>
</dbReference>
<name>A0AA38FRN4_TAXCH</name>
<dbReference type="Pfam" id="PF05097">
    <property type="entry name" value="DUF688"/>
    <property type="match status" value="1"/>
</dbReference>
<sequence length="763" mass="84598">KKSKGKEPSPNVNIRINSMERKSNPYVQGQLDFNAPLMSVRRISGSPTENEMVDGRSDSSNKSIPPVYNSDLKSGPLRNPGTVPFVWEQSPGRPKDDEHVKANHNSPGPRTPRLPPGRSLPVKQSSIETPEVTSNGDVKTNNEQRNRLSINRHLQSYAPMNRPSPKLFARSHDTSVSGLSGKPVDPVARRLYPGRHFSQNRVPEDDLDSEGCDDYSDAVETLSQTESSTVACNVSLVSGMEGYNLRSSSGRVDPQTRNFMMDRFLPAAKAMASESPQQTSRRVPSKDPAKPLRNGRESRGPSPLQSRLYMRKHEIKEKEPDDIAVFSSKACGLFPRRFRNAFGNSSPISQSSRMKKKKHLSLSPGPNRGNSRRHLSDGEPCSDSDGEEQTWEAIYRQKLVNGSQSNRYLRKGIDTRAFSANASPEIGLMSRISCGSDSQTLNKFGTPTSGGISPYRNEPFRSPFNEGTGFLGFPKVDKEDNVPFVEARRKSCNSLNDMGAEEDLCFWKSPPLLGNTMRPGSVSPAIEKTVYVDSVHKTRPSEVMPGHLNHNGLMKGTESDFDVRVPERQSKPENCVINSCLLDSMNMLEIAKVSDFLECKKLEQPPNMVADQSYCSDQTICVSNDSECTEQKNIVLVGTKKIHDIPVKEGWPLGISTKCKEVSDENRSLVPVNVNVKPETCVSITGLAPPQQPPLPRSPSESWLWRAMPRTPSPNSPSSRYSRYGSPLRKQQQGSKPSIAADPKWETIVKSTYTKSGHLRFSE</sequence>
<feature type="region of interest" description="Disordered" evidence="1">
    <location>
        <begin position="269"/>
        <end position="307"/>
    </location>
</feature>
<dbReference type="Proteomes" id="UP000824469">
    <property type="component" value="Unassembled WGS sequence"/>
</dbReference>
<dbReference type="InterPro" id="IPR007789">
    <property type="entry name" value="DUF688"/>
</dbReference>
<feature type="region of interest" description="Disordered" evidence="1">
    <location>
        <begin position="38"/>
        <end position="146"/>
    </location>
</feature>
<organism evidence="2 3">
    <name type="scientific">Taxus chinensis</name>
    <name type="common">Chinese yew</name>
    <name type="synonym">Taxus wallichiana var. chinensis</name>
    <dbReference type="NCBI Taxonomy" id="29808"/>
    <lineage>
        <taxon>Eukaryota</taxon>
        <taxon>Viridiplantae</taxon>
        <taxon>Streptophyta</taxon>
        <taxon>Embryophyta</taxon>
        <taxon>Tracheophyta</taxon>
        <taxon>Spermatophyta</taxon>
        <taxon>Pinopsida</taxon>
        <taxon>Pinidae</taxon>
        <taxon>Conifers II</taxon>
        <taxon>Cupressales</taxon>
        <taxon>Taxaceae</taxon>
        <taxon>Taxus</taxon>
    </lineage>
</organism>
<feature type="compositionally biased region" description="Polar residues" evidence="1">
    <location>
        <begin position="122"/>
        <end position="139"/>
    </location>
</feature>
<feature type="region of interest" description="Disordered" evidence="1">
    <location>
        <begin position="685"/>
        <end position="743"/>
    </location>
</feature>
<dbReference type="EMBL" id="JAHRHJ020000007">
    <property type="protein sequence ID" value="KAH9309011.1"/>
    <property type="molecule type" value="Genomic_DNA"/>
</dbReference>
<evidence type="ECO:0000313" key="3">
    <source>
        <dbReference type="Proteomes" id="UP000824469"/>
    </source>
</evidence>
<dbReference type="PANTHER" id="PTHR33671">
    <property type="entry name" value="N-METHYLTRANSFERASE, PUTATIVE (DUF688)-RELATED"/>
    <property type="match status" value="1"/>
</dbReference>
<protein>
    <submittedName>
        <fullName evidence="2">Uncharacterized protein</fullName>
    </submittedName>
</protein>
<feature type="region of interest" description="Disordered" evidence="1">
    <location>
        <begin position="342"/>
        <end position="387"/>
    </location>
</feature>
<feature type="compositionally biased region" description="Polar residues" evidence="1">
    <location>
        <begin position="342"/>
        <end position="352"/>
    </location>
</feature>
<feature type="non-terminal residue" evidence="2">
    <location>
        <position position="763"/>
    </location>
</feature>
<proteinExistence type="predicted"/>
<feature type="region of interest" description="Disordered" evidence="1">
    <location>
        <begin position="1"/>
        <end position="24"/>
    </location>
</feature>